<comment type="subcellular location">
    <subcellularLocation>
        <location evidence="1">Nucleus</location>
    </subcellularLocation>
</comment>
<sequence>MAGSHLPMPLSARDALNVLLIQQQFLPLLQADFCRQEQEHSAPCTNRRCRTMRNVLRHIHTCTEGMNCRGPHCASSRRILSHWKNCASRECPVCESIRRVHSSAHHLGRLIQMLVNYLWRMR</sequence>
<feature type="domain" description="TAZ-type" evidence="13">
    <location>
        <begin position="14"/>
        <end position="97"/>
    </location>
</feature>
<keyword evidence="5 12" id="KW-0863">Zinc-finger</keyword>
<reference evidence="14 15" key="1">
    <citation type="submission" date="2018-10" db="EMBL/GenBank/DDBJ databases">
        <authorList>
            <consortium name="Pathogen Informatics"/>
        </authorList>
    </citation>
    <scope>NUCLEOTIDE SEQUENCE [LARGE SCALE GENOMIC DNA]</scope>
</reference>
<dbReference type="SMART" id="SM00551">
    <property type="entry name" value="ZnF_TAZ"/>
    <property type="match status" value="1"/>
</dbReference>
<name>A0A3P6GX66_MESCO</name>
<evidence type="ECO:0000256" key="4">
    <source>
        <dbReference type="ARBA" id="ARBA00022723"/>
    </source>
</evidence>
<keyword evidence="9" id="KW-0804">Transcription</keyword>
<dbReference type="Gene3D" id="1.20.1020.10">
    <property type="entry name" value="TAZ domain"/>
    <property type="match status" value="1"/>
</dbReference>
<dbReference type="Pfam" id="PF02135">
    <property type="entry name" value="zf-TAZ"/>
    <property type="match status" value="1"/>
</dbReference>
<dbReference type="GO" id="GO:0005667">
    <property type="term" value="C:transcription regulator complex"/>
    <property type="evidence" value="ECO:0007669"/>
    <property type="project" value="TreeGrafter"/>
</dbReference>
<dbReference type="GO" id="GO:0005634">
    <property type="term" value="C:nucleus"/>
    <property type="evidence" value="ECO:0007669"/>
    <property type="project" value="UniProtKB-SubCell"/>
</dbReference>
<keyword evidence="15" id="KW-1185">Reference proteome</keyword>
<evidence type="ECO:0000256" key="10">
    <source>
        <dbReference type="ARBA" id="ARBA00023242"/>
    </source>
</evidence>
<dbReference type="Proteomes" id="UP000267029">
    <property type="component" value="Unassembled WGS sequence"/>
</dbReference>
<dbReference type="GO" id="GO:0045944">
    <property type="term" value="P:positive regulation of transcription by RNA polymerase II"/>
    <property type="evidence" value="ECO:0007669"/>
    <property type="project" value="TreeGrafter"/>
</dbReference>
<dbReference type="AlphaFoldDB" id="A0A3P6GX66"/>
<gene>
    <name evidence="14" type="ORF">MCOS_LOCUS10250</name>
</gene>
<dbReference type="PANTHER" id="PTHR13808:SF1">
    <property type="entry name" value="HISTONE ACETYLTRANSFERASE"/>
    <property type="match status" value="1"/>
</dbReference>
<evidence type="ECO:0000313" key="15">
    <source>
        <dbReference type="Proteomes" id="UP000267029"/>
    </source>
</evidence>
<dbReference type="GO" id="GO:0004402">
    <property type="term" value="F:histone acetyltransferase activity"/>
    <property type="evidence" value="ECO:0007669"/>
    <property type="project" value="InterPro"/>
</dbReference>
<evidence type="ECO:0000256" key="2">
    <source>
        <dbReference type="ARBA" id="ARBA00013184"/>
    </source>
</evidence>
<dbReference type="PANTHER" id="PTHR13808">
    <property type="entry name" value="CBP/P300-RELATED"/>
    <property type="match status" value="1"/>
</dbReference>
<evidence type="ECO:0000256" key="12">
    <source>
        <dbReference type="PROSITE-ProRule" id="PRU00203"/>
    </source>
</evidence>
<dbReference type="GO" id="GO:0000123">
    <property type="term" value="C:histone acetyltransferase complex"/>
    <property type="evidence" value="ECO:0007669"/>
    <property type="project" value="TreeGrafter"/>
</dbReference>
<evidence type="ECO:0000256" key="5">
    <source>
        <dbReference type="ARBA" id="ARBA00022771"/>
    </source>
</evidence>
<proteinExistence type="predicted"/>
<comment type="catalytic activity">
    <reaction evidence="11">
        <text>L-lysyl-[protein] + acetyl-CoA = N(6)-acetyl-L-lysyl-[protein] + CoA + H(+)</text>
        <dbReference type="Rhea" id="RHEA:45948"/>
        <dbReference type="Rhea" id="RHEA-COMP:9752"/>
        <dbReference type="Rhea" id="RHEA-COMP:10731"/>
        <dbReference type="ChEBI" id="CHEBI:15378"/>
        <dbReference type="ChEBI" id="CHEBI:29969"/>
        <dbReference type="ChEBI" id="CHEBI:57287"/>
        <dbReference type="ChEBI" id="CHEBI:57288"/>
        <dbReference type="ChEBI" id="CHEBI:61930"/>
        <dbReference type="EC" id="2.3.1.48"/>
    </reaction>
</comment>
<evidence type="ECO:0000259" key="13">
    <source>
        <dbReference type="PROSITE" id="PS50134"/>
    </source>
</evidence>
<evidence type="ECO:0000256" key="3">
    <source>
        <dbReference type="ARBA" id="ARBA00022679"/>
    </source>
</evidence>
<evidence type="ECO:0000256" key="11">
    <source>
        <dbReference type="ARBA" id="ARBA00048017"/>
    </source>
</evidence>
<accession>A0A3P6GX66</accession>
<keyword evidence="10" id="KW-0539">Nucleus</keyword>
<dbReference type="InterPro" id="IPR013178">
    <property type="entry name" value="Histone_AcTrfase_Rtt109/CBP"/>
</dbReference>
<keyword evidence="3" id="KW-0808">Transferase</keyword>
<dbReference type="EC" id="2.3.1.48" evidence="2"/>
<dbReference type="EMBL" id="UXSR01006102">
    <property type="protein sequence ID" value="VDD84247.1"/>
    <property type="molecule type" value="Genomic_DNA"/>
</dbReference>
<dbReference type="STRING" id="53468.A0A3P6GX66"/>
<dbReference type="GO" id="GO:0003713">
    <property type="term" value="F:transcription coactivator activity"/>
    <property type="evidence" value="ECO:0007669"/>
    <property type="project" value="TreeGrafter"/>
</dbReference>
<dbReference type="InterPro" id="IPR000197">
    <property type="entry name" value="Znf_TAZ"/>
</dbReference>
<dbReference type="GO" id="GO:0031490">
    <property type="term" value="F:chromatin DNA binding"/>
    <property type="evidence" value="ECO:0007669"/>
    <property type="project" value="TreeGrafter"/>
</dbReference>
<protein>
    <recommendedName>
        <fullName evidence="2">histone acetyltransferase</fullName>
        <ecNumber evidence="2">2.3.1.48</ecNumber>
    </recommendedName>
</protein>
<keyword evidence="6 12" id="KW-0862">Zinc</keyword>
<evidence type="ECO:0000256" key="7">
    <source>
        <dbReference type="ARBA" id="ARBA00022853"/>
    </source>
</evidence>
<feature type="zinc finger region" description="TAZ-type" evidence="12">
    <location>
        <begin position="14"/>
        <end position="97"/>
    </location>
</feature>
<evidence type="ECO:0000256" key="1">
    <source>
        <dbReference type="ARBA" id="ARBA00004123"/>
    </source>
</evidence>
<organism evidence="14 15">
    <name type="scientific">Mesocestoides corti</name>
    <name type="common">Flatworm</name>
    <dbReference type="NCBI Taxonomy" id="53468"/>
    <lineage>
        <taxon>Eukaryota</taxon>
        <taxon>Metazoa</taxon>
        <taxon>Spiralia</taxon>
        <taxon>Lophotrochozoa</taxon>
        <taxon>Platyhelminthes</taxon>
        <taxon>Cestoda</taxon>
        <taxon>Eucestoda</taxon>
        <taxon>Cyclophyllidea</taxon>
        <taxon>Mesocestoididae</taxon>
        <taxon>Mesocestoides</taxon>
    </lineage>
</organism>
<dbReference type="InterPro" id="IPR035898">
    <property type="entry name" value="TAZ_dom_sf"/>
</dbReference>
<dbReference type="OrthoDB" id="899at2759"/>
<dbReference type="SUPFAM" id="SSF57933">
    <property type="entry name" value="TAZ domain"/>
    <property type="match status" value="1"/>
</dbReference>
<dbReference type="PROSITE" id="PS50134">
    <property type="entry name" value="ZF_TAZ"/>
    <property type="match status" value="1"/>
</dbReference>
<evidence type="ECO:0000313" key="14">
    <source>
        <dbReference type="EMBL" id="VDD84247.1"/>
    </source>
</evidence>
<evidence type="ECO:0000256" key="9">
    <source>
        <dbReference type="ARBA" id="ARBA00023163"/>
    </source>
</evidence>
<evidence type="ECO:0000256" key="8">
    <source>
        <dbReference type="ARBA" id="ARBA00023015"/>
    </source>
</evidence>
<dbReference type="GO" id="GO:0008270">
    <property type="term" value="F:zinc ion binding"/>
    <property type="evidence" value="ECO:0007669"/>
    <property type="project" value="UniProtKB-KW"/>
</dbReference>
<keyword evidence="4 12" id="KW-0479">Metal-binding</keyword>
<keyword evidence="8" id="KW-0805">Transcription regulation</keyword>
<keyword evidence="7" id="KW-0156">Chromatin regulator</keyword>
<evidence type="ECO:0000256" key="6">
    <source>
        <dbReference type="ARBA" id="ARBA00022833"/>
    </source>
</evidence>